<keyword evidence="3" id="KW-0539">Nucleus</keyword>
<sequence length="214" mass="24247">MTLDAHITDPSLASVVETSSAAREQAQALVDLIAQATAAYANGPIPADVLAEISKQQKLLNTNLAHLRGLHRAAHFQARDTRSQTAEARHEVDVLHLQLQNLYYEQRHLEGEIAACEGFDHTYQLLPLIPVEEFLAQHPEHADDDENALMVARINHERAEREALEQQRLELQKRKQKLITENKKRSDDLANLDKDLEKFIDAAKPIQKMFEKVV</sequence>
<evidence type="ECO:0000256" key="2">
    <source>
        <dbReference type="ARBA" id="ARBA00008044"/>
    </source>
</evidence>
<gene>
    <name evidence="5" type="ORF">C8A05DRAFT_43636</name>
</gene>
<reference evidence="5" key="1">
    <citation type="journal article" date="2023" name="Mol. Phylogenet. Evol.">
        <title>Genome-scale phylogeny and comparative genomics of the fungal order Sordariales.</title>
        <authorList>
            <person name="Hensen N."/>
            <person name="Bonometti L."/>
            <person name="Westerberg I."/>
            <person name="Brannstrom I.O."/>
            <person name="Guillou S."/>
            <person name="Cros-Aarteil S."/>
            <person name="Calhoun S."/>
            <person name="Haridas S."/>
            <person name="Kuo A."/>
            <person name="Mondo S."/>
            <person name="Pangilinan J."/>
            <person name="Riley R."/>
            <person name="LaButti K."/>
            <person name="Andreopoulos B."/>
            <person name="Lipzen A."/>
            <person name="Chen C."/>
            <person name="Yan M."/>
            <person name="Daum C."/>
            <person name="Ng V."/>
            <person name="Clum A."/>
            <person name="Steindorff A."/>
            <person name="Ohm R.A."/>
            <person name="Martin F."/>
            <person name="Silar P."/>
            <person name="Natvig D.O."/>
            <person name="Lalanne C."/>
            <person name="Gautier V."/>
            <person name="Ament-Velasquez S.L."/>
            <person name="Kruys A."/>
            <person name="Hutchinson M.I."/>
            <person name="Powell A.J."/>
            <person name="Barry K."/>
            <person name="Miller A.N."/>
            <person name="Grigoriev I.V."/>
            <person name="Debuchy R."/>
            <person name="Gladieux P."/>
            <person name="Hiltunen Thoren M."/>
            <person name="Johannesson H."/>
        </authorList>
    </citation>
    <scope>NUCLEOTIDE SEQUENCE</scope>
    <source>
        <strain evidence="5">CBS 103.79</strain>
    </source>
</reference>
<feature type="coiled-coil region" evidence="4">
    <location>
        <begin position="142"/>
        <end position="181"/>
    </location>
</feature>
<protein>
    <submittedName>
        <fullName evidence="5">Fms-interacting protein-domain-containing protein</fullName>
    </submittedName>
</protein>
<comment type="similarity">
    <text evidence="2">Belongs to the THOC5 family.</text>
</comment>
<name>A0AAN6MLF7_9PEZI</name>
<comment type="caution">
    <text evidence="5">The sequence shown here is derived from an EMBL/GenBank/DDBJ whole genome shotgun (WGS) entry which is preliminary data.</text>
</comment>
<evidence type="ECO:0000313" key="5">
    <source>
        <dbReference type="EMBL" id="KAK3903082.1"/>
    </source>
</evidence>
<proteinExistence type="inferred from homology"/>
<dbReference type="Proteomes" id="UP001303889">
    <property type="component" value="Unassembled WGS sequence"/>
</dbReference>
<dbReference type="InterPro" id="IPR019163">
    <property type="entry name" value="THO_Thoc5"/>
</dbReference>
<keyword evidence="4" id="KW-0175">Coiled coil</keyword>
<keyword evidence="6" id="KW-1185">Reference proteome</keyword>
<reference evidence="5" key="2">
    <citation type="submission" date="2023-05" db="EMBL/GenBank/DDBJ databases">
        <authorList>
            <consortium name="Lawrence Berkeley National Laboratory"/>
            <person name="Steindorff A."/>
            <person name="Hensen N."/>
            <person name="Bonometti L."/>
            <person name="Westerberg I."/>
            <person name="Brannstrom I.O."/>
            <person name="Guillou S."/>
            <person name="Cros-Aarteil S."/>
            <person name="Calhoun S."/>
            <person name="Haridas S."/>
            <person name="Kuo A."/>
            <person name="Mondo S."/>
            <person name="Pangilinan J."/>
            <person name="Riley R."/>
            <person name="Labutti K."/>
            <person name="Andreopoulos B."/>
            <person name="Lipzen A."/>
            <person name="Chen C."/>
            <person name="Yanf M."/>
            <person name="Daum C."/>
            <person name="Ng V."/>
            <person name="Clum A."/>
            <person name="Ohm R."/>
            <person name="Martin F."/>
            <person name="Silar P."/>
            <person name="Natvig D."/>
            <person name="Lalanne C."/>
            <person name="Gautier V."/>
            <person name="Ament-Velasquez S.L."/>
            <person name="Kruys A."/>
            <person name="Hutchinson M.I."/>
            <person name="Powell A.J."/>
            <person name="Barry K."/>
            <person name="Miller A.N."/>
            <person name="Grigoriev I.V."/>
            <person name="Debuchy R."/>
            <person name="Gladieux P."/>
            <person name="Thoren M.H."/>
            <person name="Johannesson H."/>
        </authorList>
    </citation>
    <scope>NUCLEOTIDE SEQUENCE</scope>
    <source>
        <strain evidence="5">CBS 103.79</strain>
    </source>
</reference>
<dbReference type="GO" id="GO:0006406">
    <property type="term" value="P:mRNA export from nucleus"/>
    <property type="evidence" value="ECO:0007669"/>
    <property type="project" value="TreeGrafter"/>
</dbReference>
<organism evidence="5 6">
    <name type="scientific">Staphylotrichum tortipilum</name>
    <dbReference type="NCBI Taxonomy" id="2831512"/>
    <lineage>
        <taxon>Eukaryota</taxon>
        <taxon>Fungi</taxon>
        <taxon>Dikarya</taxon>
        <taxon>Ascomycota</taxon>
        <taxon>Pezizomycotina</taxon>
        <taxon>Sordariomycetes</taxon>
        <taxon>Sordariomycetidae</taxon>
        <taxon>Sordariales</taxon>
        <taxon>Chaetomiaceae</taxon>
        <taxon>Staphylotrichum</taxon>
    </lineage>
</organism>
<dbReference type="GO" id="GO:0003729">
    <property type="term" value="F:mRNA binding"/>
    <property type="evidence" value="ECO:0007669"/>
    <property type="project" value="TreeGrafter"/>
</dbReference>
<dbReference type="PANTHER" id="PTHR13375">
    <property type="entry name" value="FMS INTERACTING PROTEIN"/>
    <property type="match status" value="1"/>
</dbReference>
<dbReference type="PANTHER" id="PTHR13375:SF3">
    <property type="entry name" value="THO COMPLEX SUBUNIT 5 HOMOLOG"/>
    <property type="match status" value="1"/>
</dbReference>
<evidence type="ECO:0000313" key="6">
    <source>
        <dbReference type="Proteomes" id="UP001303889"/>
    </source>
</evidence>
<evidence type="ECO:0000256" key="4">
    <source>
        <dbReference type="SAM" id="Coils"/>
    </source>
</evidence>
<comment type="subcellular location">
    <subcellularLocation>
        <location evidence="1">Nucleus</location>
    </subcellularLocation>
</comment>
<dbReference type="GO" id="GO:0000445">
    <property type="term" value="C:THO complex part of transcription export complex"/>
    <property type="evidence" value="ECO:0007669"/>
    <property type="project" value="TreeGrafter"/>
</dbReference>
<evidence type="ECO:0000256" key="3">
    <source>
        <dbReference type="ARBA" id="ARBA00023242"/>
    </source>
</evidence>
<accession>A0AAN6MLF7</accession>
<dbReference type="Pfam" id="PF09766">
    <property type="entry name" value="FmiP_Thoc5"/>
    <property type="match status" value="1"/>
</dbReference>
<dbReference type="AlphaFoldDB" id="A0AAN6MLF7"/>
<dbReference type="EMBL" id="MU855470">
    <property type="protein sequence ID" value="KAK3903082.1"/>
    <property type="molecule type" value="Genomic_DNA"/>
</dbReference>
<evidence type="ECO:0000256" key="1">
    <source>
        <dbReference type="ARBA" id="ARBA00004123"/>
    </source>
</evidence>